<gene>
    <name evidence="1" type="ORF">PoB_005008900</name>
</gene>
<dbReference type="EMBL" id="BLXT01005511">
    <property type="protein sequence ID" value="GFO23584.1"/>
    <property type="molecule type" value="Genomic_DNA"/>
</dbReference>
<proteinExistence type="predicted"/>
<accession>A0AAV4BTS2</accession>
<organism evidence="1 2">
    <name type="scientific">Plakobranchus ocellatus</name>
    <dbReference type="NCBI Taxonomy" id="259542"/>
    <lineage>
        <taxon>Eukaryota</taxon>
        <taxon>Metazoa</taxon>
        <taxon>Spiralia</taxon>
        <taxon>Lophotrochozoa</taxon>
        <taxon>Mollusca</taxon>
        <taxon>Gastropoda</taxon>
        <taxon>Heterobranchia</taxon>
        <taxon>Euthyneura</taxon>
        <taxon>Panpulmonata</taxon>
        <taxon>Sacoglossa</taxon>
        <taxon>Placobranchoidea</taxon>
        <taxon>Plakobranchidae</taxon>
        <taxon>Plakobranchus</taxon>
    </lineage>
</organism>
<sequence>MLVISANKSCPRGDTICVCDCHGNGYISLILTPGMTIQHRSGKNSRTHPSDRTCLHDARITEATACETNPNEGNFELAAGLVSYL</sequence>
<evidence type="ECO:0000313" key="1">
    <source>
        <dbReference type="EMBL" id="GFO23584.1"/>
    </source>
</evidence>
<evidence type="ECO:0000313" key="2">
    <source>
        <dbReference type="Proteomes" id="UP000735302"/>
    </source>
</evidence>
<reference evidence="1 2" key="1">
    <citation type="journal article" date="2021" name="Elife">
        <title>Chloroplast acquisition without the gene transfer in kleptoplastic sea slugs, Plakobranchus ocellatus.</title>
        <authorList>
            <person name="Maeda T."/>
            <person name="Takahashi S."/>
            <person name="Yoshida T."/>
            <person name="Shimamura S."/>
            <person name="Takaki Y."/>
            <person name="Nagai Y."/>
            <person name="Toyoda A."/>
            <person name="Suzuki Y."/>
            <person name="Arimoto A."/>
            <person name="Ishii H."/>
            <person name="Satoh N."/>
            <person name="Nishiyama T."/>
            <person name="Hasebe M."/>
            <person name="Maruyama T."/>
            <person name="Minagawa J."/>
            <person name="Obokata J."/>
            <person name="Shigenobu S."/>
        </authorList>
    </citation>
    <scope>NUCLEOTIDE SEQUENCE [LARGE SCALE GENOMIC DNA]</scope>
</reference>
<dbReference type="AlphaFoldDB" id="A0AAV4BTS2"/>
<name>A0AAV4BTS2_9GAST</name>
<comment type="caution">
    <text evidence="1">The sequence shown here is derived from an EMBL/GenBank/DDBJ whole genome shotgun (WGS) entry which is preliminary data.</text>
</comment>
<keyword evidence="2" id="KW-1185">Reference proteome</keyword>
<protein>
    <submittedName>
        <fullName evidence="1">Uncharacterized protein</fullName>
    </submittedName>
</protein>
<dbReference type="Proteomes" id="UP000735302">
    <property type="component" value="Unassembled WGS sequence"/>
</dbReference>